<evidence type="ECO:0000313" key="3">
    <source>
        <dbReference type="EMBL" id="ATD05710.1"/>
    </source>
</evidence>
<accession>A0ABM6N9X5</accession>
<dbReference type="PROSITE" id="PS51257">
    <property type="entry name" value="PROKAR_LIPOPROTEIN"/>
    <property type="match status" value="1"/>
</dbReference>
<protein>
    <submittedName>
        <fullName evidence="3">Isomerase</fullName>
    </submittedName>
</protein>
<evidence type="ECO:0000259" key="1">
    <source>
        <dbReference type="Pfam" id="PF21152"/>
    </source>
</evidence>
<gene>
    <name evidence="3" type="primary">ygjK</name>
    <name evidence="3" type="ORF">PPIS_a0406</name>
</gene>
<dbReference type="Gene3D" id="1.50.10.10">
    <property type="match status" value="1"/>
</dbReference>
<keyword evidence="3" id="KW-0413">Isomerase</keyword>
<dbReference type="Pfam" id="PF22422">
    <property type="entry name" value="MGH1-like_GH"/>
    <property type="match status" value="1"/>
</dbReference>
<dbReference type="InterPro" id="IPR054491">
    <property type="entry name" value="MGH1-like_GH"/>
</dbReference>
<proteinExistence type="predicted"/>
<dbReference type="NCBIfam" id="NF007525">
    <property type="entry name" value="PRK10137.1"/>
    <property type="match status" value="1"/>
</dbReference>
<dbReference type="Proteomes" id="UP000016521">
    <property type="component" value="Chromosome I"/>
</dbReference>
<dbReference type="PANTHER" id="PTHR23403:SF1">
    <property type="entry name" value="TREHALASE"/>
    <property type="match status" value="1"/>
</dbReference>
<reference evidence="3 4" key="1">
    <citation type="submission" date="2015-06" db="EMBL/GenBank/DDBJ databases">
        <authorList>
            <person name="Xie B.-B."/>
            <person name="Rong J.-C."/>
            <person name="Qin Q.-L."/>
            <person name="Zhang Y.-Z."/>
        </authorList>
    </citation>
    <scope>NUCLEOTIDE SEQUENCE [LARGE SCALE GENOMIC DNA]</scope>
    <source>
        <strain evidence="3 4">JCM 20779</strain>
    </source>
</reference>
<dbReference type="RefSeq" id="WP_248694121.1">
    <property type="nucleotide sequence ID" value="NZ_CP011924.1"/>
</dbReference>
<evidence type="ECO:0000313" key="4">
    <source>
        <dbReference type="Proteomes" id="UP000016521"/>
    </source>
</evidence>
<dbReference type="EMBL" id="CP011924">
    <property type="protein sequence ID" value="ATD05710.1"/>
    <property type="molecule type" value="Genomic_DNA"/>
</dbReference>
<name>A0ABM6N9X5_PSEO7</name>
<feature type="domain" description="Glucosidase YgjK N-terminal" evidence="1">
    <location>
        <begin position="30"/>
        <end position="274"/>
    </location>
</feature>
<dbReference type="PANTHER" id="PTHR23403">
    <property type="entry name" value="TREHALASE"/>
    <property type="match status" value="1"/>
</dbReference>
<dbReference type="Pfam" id="PF21152">
    <property type="entry name" value="YgjK_N"/>
    <property type="match status" value="1"/>
</dbReference>
<dbReference type="InterPro" id="IPR012341">
    <property type="entry name" value="6hp_glycosidase-like_sf"/>
</dbReference>
<dbReference type="InterPro" id="IPR001661">
    <property type="entry name" value="Glyco_hydro_37"/>
</dbReference>
<dbReference type="Gene3D" id="2.70.98.50">
    <property type="entry name" value="putative glycoside hydrolase family protein from bacillus halodurans"/>
    <property type="match status" value="1"/>
</dbReference>
<dbReference type="Gene3D" id="3.30.1390.40">
    <property type="entry name" value="Ribosomal protein L30p/L7e"/>
    <property type="match status" value="1"/>
</dbReference>
<dbReference type="SUPFAM" id="SSF48208">
    <property type="entry name" value="Six-hairpin glycosidases"/>
    <property type="match status" value="1"/>
</dbReference>
<organism evidence="3 4">
    <name type="scientific">Pseudoalteromonas piscicida</name>
    <dbReference type="NCBI Taxonomy" id="43662"/>
    <lineage>
        <taxon>Bacteria</taxon>
        <taxon>Pseudomonadati</taxon>
        <taxon>Pseudomonadota</taxon>
        <taxon>Gammaproteobacteria</taxon>
        <taxon>Alteromonadales</taxon>
        <taxon>Pseudoalteromonadaceae</taxon>
        <taxon>Pseudoalteromonas</taxon>
    </lineage>
</organism>
<keyword evidence="4" id="KW-1185">Reference proteome</keyword>
<dbReference type="GO" id="GO:0016853">
    <property type="term" value="F:isomerase activity"/>
    <property type="evidence" value="ECO:0007669"/>
    <property type="project" value="UniProtKB-KW"/>
</dbReference>
<evidence type="ECO:0000259" key="2">
    <source>
        <dbReference type="Pfam" id="PF22422"/>
    </source>
</evidence>
<sequence>MKVLTGMVLLVLFVACETYASPKIINAVSRFGHPQVMKPADKFGHSPYSPLFDNGAWHGHLLPDSAAEYGGFTGNAIITEEYLTYLFERIERLQIFHGETKLQFDAAQYSLPGELVQTLKHELATVTIRLRFVSERVSLIQTTIHTKQRLTLKLDGKLLHQLNEQQTLDQQYPKLAPTMIASKSGISTTFGRVRDPWALLTSGSNEYSITRTIPFKNEVKKNRYYSEAQTSGDLQFYTAISYVHNQQERIRTAKIVAKILSSPVTYWQRSKARWAGYLARYQTLPRDKQTLAIKAVETLIGNWRAPAGAIAFDTVSPSVTARWFSGNLTWPWDSWKQASALRLFAPNLAKANIDAVFSYQIAANDPVRPQDKGLLPDLIGYNLPPERGGDGGNWSERNSKPSLAAWAVLNTYHASKDKAWLAQIYPKLVAYRDWWLRNRDHNQNGIPEFGATIDKHHNNQAGELLFYLHEGKQKHARFGLKAYRDAQTQGKQISIPAQTAASWESGRDDAANFGFISPQQLEIYVKQGGDAKDWQVEFASNMDAQDHLLGYSLMQESVDGASYFYSDTKNLSTIANILAKLQEANTFSAQAKQIADYINRCMFDDNSGYYYDIRIAPSPLENGCAGKPIIERGRGPEGWAPLFNQVATAYHAKRVSEVMLSPGEFNTYIPLGSASQTNPAFGANIYWRGRVWLDQLYFGLMGLSYYGYETEANTLLQRFMQNADGLLQNAPIRENYNPLTGEQQGAPNFSWSAAHILLMIEAFEMDKPKTPIKEEKLVSQQITTN</sequence>
<dbReference type="InterPro" id="IPR048450">
    <property type="entry name" value="YgjK_N"/>
</dbReference>
<feature type="domain" description="Mannosylglycerate hydrolase MGH1-like glycoside hydrolase" evidence="2">
    <location>
        <begin position="329"/>
        <end position="752"/>
    </location>
</feature>
<dbReference type="InterPro" id="IPR008928">
    <property type="entry name" value="6-hairpin_glycosidase_sf"/>
</dbReference>